<dbReference type="InterPro" id="IPR050587">
    <property type="entry name" value="GNT1/Glycosyltrans_8"/>
</dbReference>
<dbReference type="KEGG" id="fcy:FRACYDRAFT_237985"/>
<keyword evidence="2" id="KW-0808">Transferase</keyword>
<keyword evidence="3" id="KW-1185">Reference proteome</keyword>
<name>A0A1E7FHQ2_9STRA</name>
<dbReference type="AlphaFoldDB" id="A0A1E7FHQ2"/>
<dbReference type="EMBL" id="KV784357">
    <property type="protein sequence ID" value="OEU17565.1"/>
    <property type="molecule type" value="Genomic_DNA"/>
</dbReference>
<dbReference type="InterPro" id="IPR029044">
    <property type="entry name" value="Nucleotide-diphossugar_trans"/>
</dbReference>
<organism evidence="2 3">
    <name type="scientific">Fragilariopsis cylindrus CCMP1102</name>
    <dbReference type="NCBI Taxonomy" id="635003"/>
    <lineage>
        <taxon>Eukaryota</taxon>
        <taxon>Sar</taxon>
        <taxon>Stramenopiles</taxon>
        <taxon>Ochrophyta</taxon>
        <taxon>Bacillariophyta</taxon>
        <taxon>Bacillariophyceae</taxon>
        <taxon>Bacillariophycidae</taxon>
        <taxon>Bacillariales</taxon>
        <taxon>Bacillariaceae</taxon>
        <taxon>Fragilariopsis</taxon>
    </lineage>
</organism>
<dbReference type="Gene3D" id="3.90.550.10">
    <property type="entry name" value="Spore Coat Polysaccharide Biosynthesis Protein SpsA, Chain A"/>
    <property type="match status" value="1"/>
</dbReference>
<dbReference type="InterPro" id="IPR002495">
    <property type="entry name" value="Glyco_trans_8"/>
</dbReference>
<accession>A0A1E7FHQ2</accession>
<keyword evidence="1" id="KW-0812">Transmembrane</keyword>
<sequence length="347" mass="39659">MARIRDNDMKKVVSKKKKKTCCSQFAIFISLLLSSIVVLVMIVMNQNQLDVNYGTLDILSITPTSTVVQNKPNDINTKNTKNKMNSTTTTTTATAHHCINEDFHPQNKVGVWTMLNDNMDYVKGAAKLGIGVRAKTKTPLDLVVMELKAKPLSDEMWDILRPSGFMKCSVESIKAPEKTRGDLKEKFAVLHVWAMEIYDTVVFLDADTFVQNSIDDLIHMDLKGKPVGVTKDIRAKKWVDTFNSGVMVLHPSMTEHKRLVDLLYSGLKFDYIMSDQGFLNEVYKDNWHEIGFLNNANLALYLFQRKFWDEHKLEDINIIHYTMQKPWKCRPNGGYGPICKLWINAFA</sequence>
<proteinExistence type="predicted"/>
<gene>
    <name evidence="2" type="ORF">FRACYDRAFT_237985</name>
</gene>
<dbReference type="SUPFAM" id="SSF53448">
    <property type="entry name" value="Nucleotide-diphospho-sugar transferases"/>
    <property type="match status" value="1"/>
</dbReference>
<dbReference type="GO" id="GO:0016757">
    <property type="term" value="F:glycosyltransferase activity"/>
    <property type="evidence" value="ECO:0007669"/>
    <property type="project" value="InterPro"/>
</dbReference>
<keyword evidence="1" id="KW-1133">Transmembrane helix</keyword>
<dbReference type="OrthoDB" id="2014201at2759"/>
<evidence type="ECO:0000313" key="3">
    <source>
        <dbReference type="Proteomes" id="UP000095751"/>
    </source>
</evidence>
<protein>
    <submittedName>
        <fullName evidence="2">Nucleotide-diphospho-sugar transferase</fullName>
    </submittedName>
</protein>
<evidence type="ECO:0000256" key="1">
    <source>
        <dbReference type="SAM" id="Phobius"/>
    </source>
</evidence>
<dbReference type="PANTHER" id="PTHR11183">
    <property type="entry name" value="GLYCOGENIN SUBFAMILY MEMBER"/>
    <property type="match status" value="1"/>
</dbReference>
<dbReference type="Pfam" id="PF01501">
    <property type="entry name" value="Glyco_transf_8"/>
    <property type="match status" value="1"/>
</dbReference>
<dbReference type="InParanoid" id="A0A1E7FHQ2"/>
<keyword evidence="1" id="KW-0472">Membrane</keyword>
<feature type="transmembrane region" description="Helical" evidence="1">
    <location>
        <begin position="21"/>
        <end position="44"/>
    </location>
</feature>
<dbReference type="Proteomes" id="UP000095751">
    <property type="component" value="Unassembled WGS sequence"/>
</dbReference>
<evidence type="ECO:0000313" key="2">
    <source>
        <dbReference type="EMBL" id="OEU17565.1"/>
    </source>
</evidence>
<reference evidence="2 3" key="1">
    <citation type="submission" date="2016-09" db="EMBL/GenBank/DDBJ databases">
        <title>Extensive genetic diversity and differential bi-allelic expression allows diatom success in the polar Southern Ocean.</title>
        <authorList>
            <consortium name="DOE Joint Genome Institute"/>
            <person name="Mock T."/>
            <person name="Otillar R.P."/>
            <person name="Strauss J."/>
            <person name="Dupont C."/>
            <person name="Frickenhaus S."/>
            <person name="Maumus F."/>
            <person name="Mcmullan M."/>
            <person name="Sanges R."/>
            <person name="Schmutz J."/>
            <person name="Toseland A."/>
            <person name="Valas R."/>
            <person name="Veluchamy A."/>
            <person name="Ward B.J."/>
            <person name="Allen A."/>
            <person name="Barry K."/>
            <person name="Falciatore A."/>
            <person name="Ferrante M."/>
            <person name="Fortunato A.E."/>
            <person name="Gloeckner G."/>
            <person name="Gruber A."/>
            <person name="Hipkin R."/>
            <person name="Janech M."/>
            <person name="Kroth P."/>
            <person name="Leese F."/>
            <person name="Lindquist E."/>
            <person name="Lyon B.R."/>
            <person name="Martin J."/>
            <person name="Mayer C."/>
            <person name="Parker M."/>
            <person name="Quesneville H."/>
            <person name="Raymond J."/>
            <person name="Uhlig C."/>
            <person name="Valentin K.U."/>
            <person name="Worden A.Z."/>
            <person name="Armbrust E.V."/>
            <person name="Bowler C."/>
            <person name="Green B."/>
            <person name="Moulton V."/>
            <person name="Van Oosterhout C."/>
            <person name="Grigoriev I."/>
        </authorList>
    </citation>
    <scope>NUCLEOTIDE SEQUENCE [LARGE SCALE GENOMIC DNA]</scope>
    <source>
        <strain evidence="2 3">CCMP1102</strain>
    </source>
</reference>